<keyword evidence="2" id="KW-0472">Membrane</keyword>
<keyword evidence="2" id="KW-1133">Transmembrane helix</keyword>
<feature type="transmembrane region" description="Helical" evidence="2">
    <location>
        <begin position="164"/>
        <end position="192"/>
    </location>
</feature>
<feature type="transmembrane region" description="Helical" evidence="2">
    <location>
        <begin position="224"/>
        <end position="244"/>
    </location>
</feature>
<dbReference type="OrthoDB" id="5868079at2759"/>
<dbReference type="Proteomes" id="UP000008068">
    <property type="component" value="Unassembled WGS sequence"/>
</dbReference>
<feature type="domain" description="Phlebovirus glycoprotein G2 fusion" evidence="3">
    <location>
        <begin position="240"/>
        <end position="568"/>
    </location>
</feature>
<evidence type="ECO:0000256" key="1">
    <source>
        <dbReference type="SAM" id="MobiDB-lite"/>
    </source>
</evidence>
<evidence type="ECO:0000259" key="3">
    <source>
        <dbReference type="Pfam" id="PF07245"/>
    </source>
</evidence>
<evidence type="ECO:0000256" key="2">
    <source>
        <dbReference type="SAM" id="Phobius"/>
    </source>
</evidence>
<dbReference type="AlphaFoldDB" id="G0PNR0"/>
<feature type="transmembrane region" description="Helical" evidence="2">
    <location>
        <begin position="123"/>
        <end position="144"/>
    </location>
</feature>
<evidence type="ECO:0000313" key="5">
    <source>
        <dbReference type="Proteomes" id="UP000008068"/>
    </source>
</evidence>
<name>G0PNR0_CAEBE</name>
<keyword evidence="5" id="KW-1185">Reference proteome</keyword>
<dbReference type="InParanoid" id="G0PNR0"/>
<protein>
    <recommendedName>
        <fullName evidence="3">Phlebovirus glycoprotein G2 fusion domain-containing protein</fullName>
    </recommendedName>
</protein>
<dbReference type="EMBL" id="GL382193">
    <property type="protein sequence ID" value="EGT43929.1"/>
    <property type="molecule type" value="Genomic_DNA"/>
</dbReference>
<dbReference type="eggNOG" id="KOG0017">
    <property type="taxonomic scope" value="Eukaryota"/>
</dbReference>
<feature type="region of interest" description="Disordered" evidence="1">
    <location>
        <begin position="89"/>
        <end position="112"/>
    </location>
</feature>
<reference evidence="5" key="1">
    <citation type="submission" date="2011-07" db="EMBL/GenBank/DDBJ databases">
        <authorList>
            <consortium name="Caenorhabditis brenneri Sequencing and Analysis Consortium"/>
            <person name="Wilson R.K."/>
        </authorList>
    </citation>
    <scope>NUCLEOTIDE SEQUENCE [LARGE SCALE GENOMIC DNA]</scope>
    <source>
        <strain evidence="5">PB2801</strain>
    </source>
</reference>
<accession>G0PNR0</accession>
<dbReference type="InterPro" id="IPR009878">
    <property type="entry name" value="Phlebovirus_G2_fusion"/>
</dbReference>
<dbReference type="STRING" id="135651.G0PNR0"/>
<dbReference type="Gene3D" id="2.60.98.50">
    <property type="match status" value="1"/>
</dbReference>
<organism evidence="5">
    <name type="scientific">Caenorhabditis brenneri</name>
    <name type="common">Nematode worm</name>
    <dbReference type="NCBI Taxonomy" id="135651"/>
    <lineage>
        <taxon>Eukaryota</taxon>
        <taxon>Metazoa</taxon>
        <taxon>Ecdysozoa</taxon>
        <taxon>Nematoda</taxon>
        <taxon>Chromadorea</taxon>
        <taxon>Rhabditida</taxon>
        <taxon>Rhabditina</taxon>
        <taxon>Rhabditomorpha</taxon>
        <taxon>Rhabditoidea</taxon>
        <taxon>Rhabditidae</taxon>
        <taxon>Peloderinae</taxon>
        <taxon>Caenorhabditis</taxon>
    </lineage>
</organism>
<dbReference type="Pfam" id="PF07245">
    <property type="entry name" value="Phlebovirus_G2"/>
    <property type="match status" value="1"/>
</dbReference>
<dbReference type="Gene3D" id="2.60.40.3770">
    <property type="match status" value="1"/>
</dbReference>
<feature type="compositionally biased region" description="Polar residues" evidence="1">
    <location>
        <begin position="89"/>
        <end position="109"/>
    </location>
</feature>
<evidence type="ECO:0000313" key="4">
    <source>
        <dbReference type="EMBL" id="EGT43929.1"/>
    </source>
</evidence>
<proteinExistence type="predicted"/>
<gene>
    <name evidence="4" type="ORF">CAEBREN_32643</name>
</gene>
<keyword evidence="2" id="KW-0812">Transmembrane</keyword>
<feature type="non-terminal residue" evidence="4">
    <location>
        <position position="1"/>
    </location>
</feature>
<sequence length="650" mass="71988">RRDFGHKQGQVVPVEPKIGDIVLIGQPSSKSTTWPLGKVELVKERSAIIRNSRTKRLVEYPWKLLYPLELAVNKEENIDIAVAKKTQSNDQLAETPDSPSVNENTTTDVQPRRSTRKRIPTQFFTAITFLSLIHHTSAAVNLSSSTPLMDSSEYHYTTWFSQQPWFMLLFVLFLIYGLHGCVTAMLFITCICSTTTSILDKFTHLLHLLGSIFWKLCHLNKKEAMVLIVLSVLIHGSTACNQIAAMQGTDDVCTQSKGKEQCVLNKVVTLHLRPDGELGCFKIKNNKGTVETFMEVKAKAIVSTCNEKTHHYSRPFKVNHLYVHRCASVGSCTGTKCEDIGQDESIEEFTAESMDGPGFTSCQATCGCLTCGCFLCSPSCLFSRLYAEPTSFALYEVVQCPTWKTSLEIEVTVNKNTSTYSIEHGIPLKLAENVSIIVTGFSCAPAPIHSATFIKRFTGIGEGRVEEIGYSLSDPAPVGRPTRGSVGELQCNSRANAEQFNCVWDKDICNCITKGTSLKCDCNLLDLDDVISQNVFNEIDGKEGNLDIRYLDNKIVTKITSSGIIAFQLQLQNFTVSRISHDDDCSAIHSLVTGCFSCKEGAHMDINCKTNYFTELPGLIQCPSFSGHVKCGLTGRDNKIRIITNRKQLG</sequence>
<dbReference type="HOGENOM" id="CLU_421877_0_0_1"/>